<reference evidence="2" key="1">
    <citation type="journal article" date="2022" name="New Phytol.">
        <title>Phylogenomic structure and speciation in an emerging model: the Sphagnum magellanicum complex (Bryophyta).</title>
        <authorList>
            <person name="Shaw A.J."/>
            <person name="Piatkowski B."/>
            <person name="Duffy A.M."/>
            <person name="Aguero B."/>
            <person name="Imwattana K."/>
            <person name="Nieto-Lugilde M."/>
            <person name="Healey A."/>
            <person name="Weston D.J."/>
            <person name="Patel M.N."/>
            <person name="Schmutz J."/>
            <person name="Grimwood J."/>
            <person name="Yavitt J.B."/>
            <person name="Hassel K."/>
            <person name="Stenoien H.K."/>
            <person name="Flatberg K.I."/>
            <person name="Bickford C.P."/>
            <person name="Hicks K.A."/>
        </authorList>
    </citation>
    <scope>NUCLEOTIDE SEQUENCE [LARGE SCALE GENOMIC DNA]</scope>
</reference>
<keyword evidence="2" id="KW-1185">Reference proteome</keyword>
<organism evidence="1 2">
    <name type="scientific">Sphagnum magellanicum</name>
    <dbReference type="NCBI Taxonomy" id="128215"/>
    <lineage>
        <taxon>Eukaryota</taxon>
        <taxon>Viridiplantae</taxon>
        <taxon>Streptophyta</taxon>
        <taxon>Embryophyta</taxon>
        <taxon>Bryophyta</taxon>
        <taxon>Sphagnophytina</taxon>
        <taxon>Sphagnopsida</taxon>
        <taxon>Sphagnales</taxon>
        <taxon>Sphagnaceae</taxon>
        <taxon>Sphagnum</taxon>
    </lineage>
</organism>
<accession>A0ACB8HIR1</accession>
<proteinExistence type="predicted"/>
<protein>
    <submittedName>
        <fullName evidence="1">Uncharacterized protein</fullName>
    </submittedName>
</protein>
<evidence type="ECO:0000313" key="2">
    <source>
        <dbReference type="Proteomes" id="UP000828922"/>
    </source>
</evidence>
<comment type="caution">
    <text evidence="1">The sequence shown here is derived from an EMBL/GenBank/DDBJ whole genome shotgun (WGS) entry which is preliminary data.</text>
</comment>
<dbReference type="Proteomes" id="UP000828922">
    <property type="component" value="Linkage Group LG07"/>
</dbReference>
<dbReference type="EMBL" id="CM038913">
    <property type="protein sequence ID" value="KAH9556105.1"/>
    <property type="molecule type" value="Genomic_DNA"/>
</dbReference>
<gene>
    <name evidence="1" type="ORF">CY35_07G009200</name>
</gene>
<sequence>MLWSLLRQSCNKFVVLQRPILCLLIFIRTHLFRTVRVKAIMEIFKNIKFNDVIKNFLAVLAENGKLSRLPQIISTYTTSVGSSRKIFSSGNCSSWTYKTRVGRHKECNEGLFEARPDL</sequence>
<evidence type="ECO:0000313" key="1">
    <source>
        <dbReference type="EMBL" id="KAH9556105.1"/>
    </source>
</evidence>
<name>A0ACB8HIR1_9BRYO</name>